<dbReference type="Gene3D" id="3.30.390.30">
    <property type="match status" value="1"/>
</dbReference>
<proteinExistence type="predicted"/>
<dbReference type="PANTHER" id="PTHR43014:SF2">
    <property type="entry name" value="MERCURIC REDUCTASE"/>
    <property type="match status" value="1"/>
</dbReference>
<reference evidence="6" key="1">
    <citation type="submission" date="2021-05" db="EMBL/GenBank/DDBJ databases">
        <authorList>
            <person name="Pietrasiak N."/>
            <person name="Ward R."/>
            <person name="Stajich J.E."/>
            <person name="Kurbessoian T."/>
        </authorList>
    </citation>
    <scope>NUCLEOTIDE SEQUENCE</scope>
    <source>
        <strain evidence="6">GSE-TBD4-15B</strain>
    </source>
</reference>
<comment type="caution">
    <text evidence="6">The sequence shown here is derived from an EMBL/GenBank/DDBJ whole genome shotgun (WGS) entry which is preliminary data.</text>
</comment>
<evidence type="ECO:0000256" key="2">
    <source>
        <dbReference type="ARBA" id="ARBA00022630"/>
    </source>
</evidence>
<dbReference type="PRINTS" id="PR00368">
    <property type="entry name" value="FADPNR"/>
</dbReference>
<feature type="domain" description="FAD/NAD(P)-binding" evidence="5">
    <location>
        <begin position="177"/>
        <end position="306"/>
    </location>
</feature>
<evidence type="ECO:0000256" key="1">
    <source>
        <dbReference type="ARBA" id="ARBA00001974"/>
    </source>
</evidence>
<dbReference type="Pfam" id="PF02852">
    <property type="entry name" value="Pyr_redox_dim"/>
    <property type="match status" value="1"/>
</dbReference>
<evidence type="ECO:0000256" key="3">
    <source>
        <dbReference type="ARBA" id="ARBA00022827"/>
    </source>
</evidence>
<dbReference type="Proteomes" id="UP000707356">
    <property type="component" value="Unassembled WGS sequence"/>
</dbReference>
<dbReference type="AlphaFoldDB" id="A0A951U788"/>
<dbReference type="PRINTS" id="PR00411">
    <property type="entry name" value="PNDRDTASEI"/>
</dbReference>
<dbReference type="Gene3D" id="3.50.50.60">
    <property type="entry name" value="FAD/NAD(P)-binding domain"/>
    <property type="match status" value="2"/>
</dbReference>
<gene>
    <name evidence="6" type="ORF">KME07_24045</name>
</gene>
<keyword evidence="3" id="KW-0274">FAD</keyword>
<dbReference type="InterPro" id="IPR004099">
    <property type="entry name" value="Pyr_nucl-diS_OxRdtase_dimer"/>
</dbReference>
<name>A0A951U788_9CYAN</name>
<sequence>MTVDYDLIILGGAPAGRYAALRACKLGARVALIEPAASASALPDCLSQVNRLLQSQAWLEQFAPDAASLPAGLPADLPPTPTRLPDWENLRRWSERISRHLAASMALPHSLPHLMSAGVEVIVAAAAFQQPNPRLRLAVAVADRLLRGRSYLLAPATQPATLPGVDLAPWTDWPRLPAQIAILGRDPDGVWLAQVLNRLGATVSLIRSGGFLPQADPEVARLLQLQLEAEGVTVLTQAEATQLRQIERQIWVQVGDRAIEADAVLLADAHLELASLNLEAVGVKWQPEQILVNRKLQTTQPRIYACSAGSGWGSGWGFGLNHWAEADIAVHNALGFPAKSLPDLRVWSLPTDPEVVRMGMSESQAVRRYGAAVQIGKLPLRLAGSAQRRGDTGFVKLIAHANGKILGADAVGAGASDWMGEVALAMQHLTLKALVASPALSPISQLIRQIAAEMQVQQRPNWQKTLLETWFDFRRSR</sequence>
<protein>
    <submittedName>
        <fullName evidence="6">FAD-dependent oxidoreductase</fullName>
    </submittedName>
</protein>
<dbReference type="SUPFAM" id="SSF51905">
    <property type="entry name" value="FAD/NAD(P)-binding domain"/>
    <property type="match status" value="1"/>
</dbReference>
<dbReference type="GO" id="GO:0003955">
    <property type="term" value="F:NAD(P)H dehydrogenase (quinone) activity"/>
    <property type="evidence" value="ECO:0007669"/>
    <property type="project" value="TreeGrafter"/>
</dbReference>
<dbReference type="InterPro" id="IPR023753">
    <property type="entry name" value="FAD/NAD-binding_dom"/>
</dbReference>
<dbReference type="EMBL" id="JAHHHV010000090">
    <property type="protein sequence ID" value="MBW4468510.1"/>
    <property type="molecule type" value="Genomic_DNA"/>
</dbReference>
<organism evidence="6 7">
    <name type="scientific">Pegethrix bostrychoides GSE-TBD4-15B</name>
    <dbReference type="NCBI Taxonomy" id="2839662"/>
    <lineage>
        <taxon>Bacteria</taxon>
        <taxon>Bacillati</taxon>
        <taxon>Cyanobacteriota</taxon>
        <taxon>Cyanophyceae</taxon>
        <taxon>Oculatellales</taxon>
        <taxon>Oculatellaceae</taxon>
        <taxon>Pegethrix</taxon>
    </lineage>
</organism>
<evidence type="ECO:0000259" key="4">
    <source>
        <dbReference type="Pfam" id="PF02852"/>
    </source>
</evidence>
<dbReference type="PANTHER" id="PTHR43014">
    <property type="entry name" value="MERCURIC REDUCTASE"/>
    <property type="match status" value="1"/>
</dbReference>
<evidence type="ECO:0000313" key="7">
    <source>
        <dbReference type="Proteomes" id="UP000707356"/>
    </source>
</evidence>
<dbReference type="GO" id="GO:0050660">
    <property type="term" value="F:flavin adenine dinucleotide binding"/>
    <property type="evidence" value="ECO:0007669"/>
    <property type="project" value="TreeGrafter"/>
</dbReference>
<dbReference type="SUPFAM" id="SSF55424">
    <property type="entry name" value="FAD/NAD-linked reductases, dimerisation (C-terminal) domain"/>
    <property type="match status" value="1"/>
</dbReference>
<dbReference type="InterPro" id="IPR036188">
    <property type="entry name" value="FAD/NAD-bd_sf"/>
</dbReference>
<keyword evidence="2" id="KW-0285">Flavoprotein</keyword>
<evidence type="ECO:0000313" key="6">
    <source>
        <dbReference type="EMBL" id="MBW4468510.1"/>
    </source>
</evidence>
<feature type="domain" description="Pyridine nucleotide-disulphide oxidoreductase dimerisation" evidence="4">
    <location>
        <begin position="351"/>
        <end position="428"/>
    </location>
</feature>
<dbReference type="InterPro" id="IPR016156">
    <property type="entry name" value="FAD/NAD-linked_Rdtase_dimer_sf"/>
</dbReference>
<comment type="cofactor">
    <cofactor evidence="1">
        <name>FAD</name>
        <dbReference type="ChEBI" id="CHEBI:57692"/>
    </cofactor>
</comment>
<reference evidence="6" key="2">
    <citation type="journal article" date="2022" name="Microbiol. Resour. Announc.">
        <title>Metagenome Sequencing to Explore Phylogenomics of Terrestrial Cyanobacteria.</title>
        <authorList>
            <person name="Ward R.D."/>
            <person name="Stajich J.E."/>
            <person name="Johansen J.R."/>
            <person name="Huntemann M."/>
            <person name="Clum A."/>
            <person name="Foster B."/>
            <person name="Foster B."/>
            <person name="Roux S."/>
            <person name="Palaniappan K."/>
            <person name="Varghese N."/>
            <person name="Mukherjee S."/>
            <person name="Reddy T.B.K."/>
            <person name="Daum C."/>
            <person name="Copeland A."/>
            <person name="Chen I.A."/>
            <person name="Ivanova N.N."/>
            <person name="Kyrpides N.C."/>
            <person name="Shapiro N."/>
            <person name="Eloe-Fadrosh E.A."/>
            <person name="Pietrasiak N."/>
        </authorList>
    </citation>
    <scope>NUCLEOTIDE SEQUENCE</scope>
    <source>
        <strain evidence="6">GSE-TBD4-15B</strain>
    </source>
</reference>
<dbReference type="Pfam" id="PF07992">
    <property type="entry name" value="Pyr_redox_2"/>
    <property type="match status" value="1"/>
</dbReference>
<accession>A0A951U788</accession>
<evidence type="ECO:0000259" key="5">
    <source>
        <dbReference type="Pfam" id="PF07992"/>
    </source>
</evidence>